<dbReference type="RefSeq" id="WP_014802980.1">
    <property type="nucleotide sequence ID" value="NC_018020.1"/>
</dbReference>
<dbReference type="Pfam" id="PF01326">
    <property type="entry name" value="PPDK_N"/>
    <property type="match status" value="3"/>
</dbReference>
<keyword evidence="10" id="KW-0067">ATP-binding</keyword>
<proteinExistence type="inferred from homology"/>
<dbReference type="InterPro" id="IPR036637">
    <property type="entry name" value="Phosphohistidine_dom_sf"/>
</dbReference>
<accession>I4B5B4</accession>
<feature type="domain" description="Pyruvate phosphate dikinase AMP/ATP-binding" evidence="17">
    <location>
        <begin position="27"/>
        <end position="64"/>
    </location>
</feature>
<dbReference type="NCBIfam" id="NF004531">
    <property type="entry name" value="PRK05878.1"/>
    <property type="match status" value="1"/>
</dbReference>
<dbReference type="PIRSF" id="PIRSF000853">
    <property type="entry name" value="PPDK"/>
    <property type="match status" value="1"/>
</dbReference>
<dbReference type="Gene3D" id="1.10.189.10">
    <property type="entry name" value="Pyruvate Phosphate Dikinase, domain 2"/>
    <property type="match status" value="1"/>
</dbReference>
<evidence type="ECO:0000259" key="16">
    <source>
        <dbReference type="Pfam" id="PF00391"/>
    </source>
</evidence>
<dbReference type="InterPro" id="IPR018274">
    <property type="entry name" value="PEP_util_AS"/>
</dbReference>
<dbReference type="Gene3D" id="3.30.1490.20">
    <property type="entry name" value="ATP-grasp fold, A domain"/>
    <property type="match status" value="1"/>
</dbReference>
<evidence type="ECO:0000256" key="7">
    <source>
        <dbReference type="ARBA" id="ARBA00022723"/>
    </source>
</evidence>
<dbReference type="AlphaFoldDB" id="I4B5B4"/>
<evidence type="ECO:0000256" key="9">
    <source>
        <dbReference type="ARBA" id="ARBA00022777"/>
    </source>
</evidence>
<comment type="cofactor">
    <cofactor evidence="1 12 15">
        <name>Mg(2+)</name>
        <dbReference type="ChEBI" id="CHEBI:18420"/>
    </cofactor>
</comment>
<dbReference type="STRING" id="869212.Turpa_1824"/>
<dbReference type="InterPro" id="IPR000121">
    <property type="entry name" value="PEP_util_C"/>
</dbReference>
<comment type="function">
    <text evidence="2">Catalyzes the reversible phosphorylation of pyruvate and phosphate.</text>
</comment>
<protein>
    <recommendedName>
        <fullName evidence="5 12">Pyruvate, phosphate dikinase</fullName>
        <ecNumber evidence="4 12">2.7.9.1</ecNumber>
    </recommendedName>
</protein>
<evidence type="ECO:0000256" key="12">
    <source>
        <dbReference type="PIRNR" id="PIRNR000853"/>
    </source>
</evidence>
<evidence type="ECO:0000256" key="14">
    <source>
        <dbReference type="PIRSR" id="PIRSR000853-2"/>
    </source>
</evidence>
<keyword evidence="19" id="KW-0670">Pyruvate</keyword>
<dbReference type="PATRIC" id="fig|869212.3.peg.1823"/>
<keyword evidence="20" id="KW-1185">Reference proteome</keyword>
<feature type="binding site" evidence="15">
    <location>
        <position position="778"/>
    </location>
    <ligand>
        <name>Mg(2+)</name>
        <dbReference type="ChEBI" id="CHEBI:18420"/>
    </ligand>
</feature>
<dbReference type="InterPro" id="IPR015813">
    <property type="entry name" value="Pyrv/PenolPyrv_kinase-like_dom"/>
</dbReference>
<organism evidence="19 20">
    <name type="scientific">Turneriella parva (strain ATCC BAA-1111 / DSM 21527 / NCTC 11395 / H)</name>
    <name type="common">Leptospira parva</name>
    <dbReference type="NCBI Taxonomy" id="869212"/>
    <lineage>
        <taxon>Bacteria</taxon>
        <taxon>Pseudomonadati</taxon>
        <taxon>Spirochaetota</taxon>
        <taxon>Spirochaetia</taxon>
        <taxon>Leptospirales</taxon>
        <taxon>Leptospiraceae</taxon>
        <taxon>Turneriella</taxon>
    </lineage>
</organism>
<dbReference type="PANTHER" id="PTHR22931">
    <property type="entry name" value="PHOSPHOENOLPYRUVATE DIKINASE-RELATED"/>
    <property type="match status" value="1"/>
</dbReference>
<feature type="binding site" evidence="14">
    <location>
        <position position="778"/>
    </location>
    <ligand>
        <name>substrate</name>
    </ligand>
</feature>
<keyword evidence="8" id="KW-0547">Nucleotide-binding</keyword>
<keyword evidence="6 19" id="KW-0808">Transferase</keyword>
<comment type="similarity">
    <text evidence="3 12">Belongs to the PEP-utilizing enzyme family.</text>
</comment>
<dbReference type="SUPFAM" id="SSF52009">
    <property type="entry name" value="Phosphohistidine domain"/>
    <property type="match status" value="1"/>
</dbReference>
<dbReference type="Gene3D" id="3.30.470.20">
    <property type="entry name" value="ATP-grasp fold, B domain"/>
    <property type="match status" value="1"/>
</dbReference>
<dbReference type="Proteomes" id="UP000006048">
    <property type="component" value="Chromosome"/>
</dbReference>
<dbReference type="InterPro" id="IPR013815">
    <property type="entry name" value="ATP_grasp_subdomain_1"/>
</dbReference>
<evidence type="ECO:0000259" key="17">
    <source>
        <dbReference type="Pfam" id="PF01326"/>
    </source>
</evidence>
<evidence type="ECO:0000256" key="15">
    <source>
        <dbReference type="PIRSR" id="PIRSR000853-3"/>
    </source>
</evidence>
<dbReference type="GO" id="GO:0050242">
    <property type="term" value="F:pyruvate, phosphate dikinase activity"/>
    <property type="evidence" value="ECO:0007669"/>
    <property type="project" value="UniProtKB-UniRule"/>
</dbReference>
<feature type="domain" description="PEP-utilising enzyme mobile" evidence="16">
    <location>
        <begin position="437"/>
        <end position="521"/>
    </location>
</feature>
<evidence type="ECO:0000259" key="18">
    <source>
        <dbReference type="Pfam" id="PF02896"/>
    </source>
</evidence>
<evidence type="ECO:0000256" key="11">
    <source>
        <dbReference type="ARBA" id="ARBA00022842"/>
    </source>
</evidence>
<dbReference type="InterPro" id="IPR040442">
    <property type="entry name" value="Pyrv_kinase-like_dom_sf"/>
</dbReference>
<dbReference type="OrthoDB" id="9765468at2"/>
<keyword evidence="9" id="KW-0418">Kinase</keyword>
<evidence type="ECO:0000256" key="13">
    <source>
        <dbReference type="PIRSR" id="PIRSR000853-1"/>
    </source>
</evidence>
<reference evidence="19 20" key="1">
    <citation type="submission" date="2012-06" db="EMBL/GenBank/DDBJ databases">
        <title>The complete chromosome of genome of Turneriella parva DSM 21527.</title>
        <authorList>
            <consortium name="US DOE Joint Genome Institute (JGI-PGF)"/>
            <person name="Lucas S."/>
            <person name="Han J."/>
            <person name="Lapidus A."/>
            <person name="Bruce D."/>
            <person name="Goodwin L."/>
            <person name="Pitluck S."/>
            <person name="Peters L."/>
            <person name="Kyrpides N."/>
            <person name="Mavromatis K."/>
            <person name="Ivanova N."/>
            <person name="Mikhailova N."/>
            <person name="Chertkov O."/>
            <person name="Detter J.C."/>
            <person name="Tapia R."/>
            <person name="Han C."/>
            <person name="Land M."/>
            <person name="Hauser L."/>
            <person name="Markowitz V."/>
            <person name="Cheng J.-F."/>
            <person name="Hugenholtz P."/>
            <person name="Woyke T."/>
            <person name="Wu D."/>
            <person name="Gronow S."/>
            <person name="Wellnitz S."/>
            <person name="Brambilla E."/>
            <person name="Klenk H.-P."/>
            <person name="Eisen J.A."/>
        </authorList>
    </citation>
    <scope>NUCLEOTIDE SEQUENCE [LARGE SCALE GENOMIC DNA]</scope>
    <source>
        <strain evidence="20">ATCC BAA-1111 / DSM 21527 / NCTC 11395 / H</strain>
    </source>
</reference>
<sequence>MAQTVQPGKFVYFFSAGRTEGGAGDKKLLGGKGANLAEMTTLGIPVPPGFTISTEVCTYYYANGNKYPADLQAQIDKGIAELEAAIGKKFGDKANPLLVSVRSGAPVSMPGMMDTILNLGLNDETVAGLIASTGNARFAYDSYRRFIQMYGNVVLGLKHHDFEHILDGLKKSKGVTEDLALDAEDLKKLIAEYKVEVKAKIGRDFPQSPKEQLMGAIDAVFASWMNDRAITYRKLNNISEALGTAVNVQSMVFGNMGDDCGTGVAFTRNPANGERKFYGEFLMNAQGEDVVAGIRTPLSIEKLGEKMPEALKELHSYADKLEHHYKDMQDIEFTIERSKLYMLQTRSGKRTAFAAIRTAVEMVDEKLIDEKAALKRIDASTLPSLLAKIFDEKEKKEVLAKGLVVATGLPAGPGAASGKIALTAEKAVEWAEKGVKSILVRVETSPEDISGMHSSEGILTARGGMTSHAAVVARGMNKPCIVGCSALEVDYKTGTVEFNSGTAKAVKMKEGDHISIDGFTGQVLNASLNTIPSELEQVFVTKTLPMEKSLLAQQYARIMQWSDQYSRLKVRTNADTPEDAAVARSYGAMGIGLCRTEHMFFAEERIAAMREMILSSSLEEREKALAKLLPYQRADFKGIFSAMEGLAVTVRLLDPPLHEFLPHEEAQIEELAKAFGKTSQYVHKKMDDLKEFNPMLGHRGCRLGVTYPEITAMQTRAIIEAAAELLKEGKKVFPEIMVPLVGHFKELANQAKVIRETADAVMKEKGIKVEYALGTMIEVPRAAVTADEIAEHAEFFSFGTNDLTQMTSGFSRDDSEHYLPYYIEKGIYPQNPFQVFDWEGVGKLVEIAIEKGRKTNPKIKLGVCGEHGGDPASIGYCHRVGLDYVSCSPYRVPIARLAAAQAALA</sequence>
<dbReference type="HOGENOM" id="CLU_015345_0_2_12"/>
<feature type="binding site" evidence="14">
    <location>
        <position position="595"/>
    </location>
    <ligand>
        <name>substrate</name>
    </ligand>
</feature>
<dbReference type="Pfam" id="PF00391">
    <property type="entry name" value="PEP-utilizers"/>
    <property type="match status" value="1"/>
</dbReference>
<dbReference type="SUPFAM" id="SSF56059">
    <property type="entry name" value="Glutathione synthetase ATP-binding domain-like"/>
    <property type="match status" value="1"/>
</dbReference>
<feature type="active site" description="Tele-phosphohistidine intermediate" evidence="13">
    <location>
        <position position="468"/>
    </location>
</feature>
<evidence type="ECO:0000256" key="4">
    <source>
        <dbReference type="ARBA" id="ARBA00011994"/>
    </source>
</evidence>
<evidence type="ECO:0000256" key="1">
    <source>
        <dbReference type="ARBA" id="ARBA00001946"/>
    </source>
</evidence>
<dbReference type="PANTHER" id="PTHR22931:SF9">
    <property type="entry name" value="PYRUVATE, PHOSPHATE DIKINASE 1, CHLOROPLASTIC"/>
    <property type="match status" value="1"/>
</dbReference>
<dbReference type="EMBL" id="CP002959">
    <property type="protein sequence ID" value="AFM12471.1"/>
    <property type="molecule type" value="Genomic_DNA"/>
</dbReference>
<evidence type="ECO:0000256" key="10">
    <source>
        <dbReference type="ARBA" id="ARBA00022840"/>
    </source>
</evidence>
<dbReference type="Pfam" id="PF02896">
    <property type="entry name" value="PEP-utilizers_C"/>
    <property type="match status" value="1"/>
</dbReference>
<dbReference type="GO" id="GO:0046872">
    <property type="term" value="F:metal ion binding"/>
    <property type="evidence" value="ECO:0007669"/>
    <property type="project" value="UniProtKB-UniRule"/>
</dbReference>
<dbReference type="Gene3D" id="3.50.30.10">
    <property type="entry name" value="Phosphohistidine domain"/>
    <property type="match status" value="1"/>
</dbReference>
<dbReference type="GO" id="GO:0016301">
    <property type="term" value="F:kinase activity"/>
    <property type="evidence" value="ECO:0007669"/>
    <property type="project" value="UniProtKB-UniRule"/>
</dbReference>
<dbReference type="InterPro" id="IPR008279">
    <property type="entry name" value="PEP-util_enz_mobile_dom"/>
</dbReference>
<evidence type="ECO:0000256" key="8">
    <source>
        <dbReference type="ARBA" id="ARBA00022741"/>
    </source>
</evidence>
<feature type="binding site" evidence="14">
    <location>
        <position position="651"/>
    </location>
    <ligand>
        <name>substrate</name>
    </ligand>
</feature>
<dbReference type="Gene3D" id="3.20.20.60">
    <property type="entry name" value="Phosphoenolpyruvate-binding domains"/>
    <property type="match status" value="1"/>
</dbReference>
<name>I4B5B4_TURPD</name>
<dbReference type="PROSITE" id="PS00370">
    <property type="entry name" value="PEP_ENZYMES_PHOS_SITE"/>
    <property type="match status" value="1"/>
</dbReference>
<dbReference type="InterPro" id="IPR010121">
    <property type="entry name" value="Pyruvate_phosphate_dikinase"/>
</dbReference>
<dbReference type="KEGG" id="tpx:Turpa_1824"/>
<evidence type="ECO:0000313" key="19">
    <source>
        <dbReference type="EMBL" id="AFM12471.1"/>
    </source>
</evidence>
<feature type="binding site" evidence="14">
    <location>
        <position position="799"/>
    </location>
    <ligand>
        <name>substrate</name>
    </ligand>
</feature>
<feature type="binding site" evidence="14">
    <location>
        <position position="800"/>
    </location>
    <ligand>
        <name>substrate</name>
    </ligand>
</feature>
<keyword evidence="7 15" id="KW-0479">Metal-binding</keyword>
<evidence type="ECO:0000256" key="6">
    <source>
        <dbReference type="ARBA" id="ARBA00022679"/>
    </source>
</evidence>
<dbReference type="InterPro" id="IPR002192">
    <property type="entry name" value="PPDK_AMP/ATP-bd"/>
</dbReference>
<keyword evidence="11 15" id="KW-0460">Magnesium</keyword>
<dbReference type="NCBIfam" id="TIGR01828">
    <property type="entry name" value="pyru_phos_dikin"/>
    <property type="match status" value="1"/>
</dbReference>
<evidence type="ECO:0000256" key="3">
    <source>
        <dbReference type="ARBA" id="ARBA00007837"/>
    </source>
</evidence>
<feature type="binding site" evidence="15">
    <location>
        <position position="802"/>
    </location>
    <ligand>
        <name>Mg(2+)</name>
        <dbReference type="ChEBI" id="CHEBI:18420"/>
    </ligand>
</feature>
<comment type="catalytic activity">
    <reaction evidence="12">
        <text>pyruvate + phosphate + ATP = phosphoenolpyruvate + AMP + diphosphate + H(+)</text>
        <dbReference type="Rhea" id="RHEA:10756"/>
        <dbReference type="ChEBI" id="CHEBI:15361"/>
        <dbReference type="ChEBI" id="CHEBI:15378"/>
        <dbReference type="ChEBI" id="CHEBI:30616"/>
        <dbReference type="ChEBI" id="CHEBI:33019"/>
        <dbReference type="ChEBI" id="CHEBI:43474"/>
        <dbReference type="ChEBI" id="CHEBI:58702"/>
        <dbReference type="ChEBI" id="CHEBI:456215"/>
        <dbReference type="EC" id="2.7.9.1"/>
    </reaction>
</comment>
<feature type="domain" description="Pyruvate phosphate dikinase AMP/ATP-binding" evidence="17">
    <location>
        <begin position="70"/>
        <end position="297"/>
    </location>
</feature>
<feature type="domain" description="PEP-utilising enzyme C-terminal" evidence="18">
    <location>
        <begin position="554"/>
        <end position="902"/>
    </location>
</feature>
<evidence type="ECO:0000256" key="2">
    <source>
        <dbReference type="ARBA" id="ARBA00003144"/>
    </source>
</evidence>
<feature type="active site" description="Proton donor" evidence="13">
    <location>
        <position position="864"/>
    </location>
</feature>
<feature type="binding site" evidence="14">
    <location>
        <position position="802"/>
    </location>
    <ligand>
        <name>substrate</name>
    </ligand>
</feature>
<evidence type="ECO:0000313" key="20">
    <source>
        <dbReference type="Proteomes" id="UP000006048"/>
    </source>
</evidence>
<dbReference type="Gene3D" id="1.20.80.30">
    <property type="match status" value="1"/>
</dbReference>
<dbReference type="GO" id="GO:0005524">
    <property type="term" value="F:ATP binding"/>
    <property type="evidence" value="ECO:0007669"/>
    <property type="project" value="UniProtKB-UniRule"/>
</dbReference>
<evidence type="ECO:0000256" key="5">
    <source>
        <dbReference type="ARBA" id="ARBA00020138"/>
    </source>
</evidence>
<dbReference type="EC" id="2.7.9.1" evidence="4 12"/>
<feature type="binding site" evidence="14">
    <location>
        <position position="801"/>
    </location>
    <ligand>
        <name>substrate</name>
    </ligand>
</feature>
<gene>
    <name evidence="19" type="ordered locus">Turpa_1824</name>
</gene>
<dbReference type="SUPFAM" id="SSF51621">
    <property type="entry name" value="Phosphoenolpyruvate/pyruvate domain"/>
    <property type="match status" value="1"/>
</dbReference>
<feature type="domain" description="Pyruvate phosphate dikinase AMP/ATP-binding" evidence="17">
    <location>
        <begin position="309"/>
        <end position="365"/>
    </location>
</feature>